<evidence type="ECO:0000313" key="4">
    <source>
        <dbReference type="Proteomes" id="UP000095728"/>
    </source>
</evidence>
<gene>
    <name evidence="3" type="ORF">AWRI3579_g778</name>
</gene>
<reference evidence="4" key="1">
    <citation type="journal article" date="2016" name="Genome Announc.">
        <title>Genome sequences of three species of Hanseniaspora isolated from spontaneous wine fermentations.</title>
        <authorList>
            <person name="Sternes P.R."/>
            <person name="Lee D."/>
            <person name="Kutyna D.R."/>
            <person name="Borneman A.R."/>
        </authorList>
    </citation>
    <scope>NUCLEOTIDE SEQUENCE [LARGE SCALE GENOMIC DNA]</scope>
    <source>
        <strain evidence="4">AWRI3579</strain>
    </source>
</reference>
<evidence type="ECO:0000313" key="3">
    <source>
        <dbReference type="EMBL" id="OEJ88548.1"/>
    </source>
</evidence>
<protein>
    <submittedName>
        <fullName evidence="3">DNA polymerase zeta processivity subunit</fullName>
    </submittedName>
</protein>
<accession>A0A1E5RNV2</accession>
<dbReference type="PANTHER" id="PTHR11842">
    <property type="entry name" value="MITOTIC SPINDLE ASSEMBLY CHECKPOINT PROTEIN MAD2"/>
    <property type="match status" value="1"/>
</dbReference>
<dbReference type="EMBL" id="LPNM01000005">
    <property type="protein sequence ID" value="OEJ88548.1"/>
    <property type="molecule type" value="Genomic_DNA"/>
</dbReference>
<dbReference type="Proteomes" id="UP000095728">
    <property type="component" value="Unassembled WGS sequence"/>
</dbReference>
<dbReference type="PANTHER" id="PTHR11842:SF10">
    <property type="entry name" value="MITOTIC SPINDLE ASSEMBLY CHECKPOINT PROTEIN MAD2B"/>
    <property type="match status" value="1"/>
</dbReference>
<dbReference type="STRING" id="56408.A0A1E5RNV2"/>
<sequence>MDTLKIYLKCWINLILYYRNIYPATSFALETFNVFNLPINFPINRNPILIDYIENLIQDFLEILKHSQQEHDQNSLDILNEPAINEPSQSPHGCVFTLAIVEIDDTPQTSIVSAHVPFEKFVIDFDEFDFSKFTELEHLESSEIFDECRESLFGLYQFCCKLPKLEDAKYVFKVFIEHAAVMDESVGNSENWLKINQKKNKRLRGENTLEKTSRQFQVQKSGLLGIDLGEELILYEYYQCTQKKAVHF</sequence>
<feature type="domain" description="HORMA" evidence="2">
    <location>
        <begin position="1"/>
        <end position="220"/>
    </location>
</feature>
<dbReference type="OrthoDB" id="3973163at2759"/>
<dbReference type="Gene3D" id="3.30.900.10">
    <property type="entry name" value="HORMA domain"/>
    <property type="match status" value="1"/>
</dbReference>
<dbReference type="InterPro" id="IPR045091">
    <property type="entry name" value="Mad2-like"/>
</dbReference>
<comment type="caution">
    <text evidence="3">The sequence shown here is derived from an EMBL/GenBank/DDBJ whole genome shotgun (WGS) entry which is preliminary data.</text>
</comment>
<organism evidence="3 4">
    <name type="scientific">Hanseniaspora osmophila</name>
    <dbReference type="NCBI Taxonomy" id="56408"/>
    <lineage>
        <taxon>Eukaryota</taxon>
        <taxon>Fungi</taxon>
        <taxon>Dikarya</taxon>
        <taxon>Ascomycota</taxon>
        <taxon>Saccharomycotina</taxon>
        <taxon>Saccharomycetes</taxon>
        <taxon>Saccharomycodales</taxon>
        <taxon>Saccharomycodaceae</taxon>
        <taxon>Hanseniaspora</taxon>
    </lineage>
</organism>
<dbReference type="SUPFAM" id="SSF56019">
    <property type="entry name" value="The spindle assembly checkpoint protein mad2"/>
    <property type="match status" value="1"/>
</dbReference>
<evidence type="ECO:0000256" key="1">
    <source>
        <dbReference type="ARBA" id="ARBA00010348"/>
    </source>
</evidence>
<dbReference type="InterPro" id="IPR036570">
    <property type="entry name" value="HORMA_dom_sf"/>
</dbReference>
<dbReference type="GO" id="GO:0016035">
    <property type="term" value="C:zeta DNA polymerase complex"/>
    <property type="evidence" value="ECO:0007669"/>
    <property type="project" value="TreeGrafter"/>
</dbReference>
<dbReference type="PROSITE" id="PS50815">
    <property type="entry name" value="HORMA"/>
    <property type="match status" value="1"/>
</dbReference>
<proteinExistence type="inferred from homology"/>
<dbReference type="InterPro" id="IPR003511">
    <property type="entry name" value="HORMA_dom"/>
</dbReference>
<keyword evidence="4" id="KW-1185">Reference proteome</keyword>
<comment type="similarity">
    <text evidence="1">Belongs to the MAD2 family.</text>
</comment>
<evidence type="ECO:0000259" key="2">
    <source>
        <dbReference type="PROSITE" id="PS50815"/>
    </source>
</evidence>
<dbReference type="AlphaFoldDB" id="A0A1E5RNV2"/>
<dbReference type="InParanoid" id="A0A1E5RNV2"/>
<dbReference type="FunCoup" id="A0A1E5RNV2">
    <property type="interactions" value="40"/>
</dbReference>
<name>A0A1E5RNV2_9ASCO</name>